<evidence type="ECO:0000313" key="2">
    <source>
        <dbReference type="Proteomes" id="UP001197247"/>
    </source>
</evidence>
<comment type="caution">
    <text evidence="1">The sequence shown here is derived from an EMBL/GenBank/DDBJ whole genome shotgun (WGS) entry which is preliminary data.</text>
</comment>
<accession>A0ABS5TP54</accession>
<keyword evidence="2" id="KW-1185">Reference proteome</keyword>
<dbReference type="Proteomes" id="UP001197247">
    <property type="component" value="Unassembled WGS sequence"/>
</dbReference>
<sequence length="67" mass="7760">MPKKTMLRIEDLLLRYGTGGKKVSRATWSRWDRNGEVPPSFMVGGVRFFDPDDVTAWEEKRKTRTAS</sequence>
<evidence type="ECO:0000313" key="1">
    <source>
        <dbReference type="EMBL" id="MBT0771838.1"/>
    </source>
</evidence>
<dbReference type="SUPFAM" id="SSF46955">
    <property type="entry name" value="Putative DNA-binding domain"/>
    <property type="match status" value="1"/>
</dbReference>
<gene>
    <name evidence="1" type="ORF">KIH74_23050</name>
</gene>
<reference evidence="1 2" key="1">
    <citation type="submission" date="2021-05" db="EMBL/GenBank/DDBJ databases">
        <title>Kineosporia and Streptomyces sp. nov. two new marine actinobacteria isolated from Coral.</title>
        <authorList>
            <person name="Buangrab K."/>
            <person name="Sutthacheep M."/>
            <person name="Yeemin T."/>
            <person name="Harunari E."/>
            <person name="Igarashi Y."/>
            <person name="Kanchanasin P."/>
            <person name="Tanasupawat S."/>
            <person name="Phongsopitanun W."/>
        </authorList>
    </citation>
    <scope>NUCLEOTIDE SEQUENCE [LARGE SCALE GENOMIC DNA]</scope>
    <source>
        <strain evidence="1 2">J2-2</strain>
    </source>
</reference>
<dbReference type="InterPro" id="IPR009061">
    <property type="entry name" value="DNA-bd_dom_put_sf"/>
</dbReference>
<evidence type="ECO:0008006" key="3">
    <source>
        <dbReference type="Google" id="ProtNLM"/>
    </source>
</evidence>
<organism evidence="1 2">
    <name type="scientific">Kineosporia corallincola</name>
    <dbReference type="NCBI Taxonomy" id="2835133"/>
    <lineage>
        <taxon>Bacteria</taxon>
        <taxon>Bacillati</taxon>
        <taxon>Actinomycetota</taxon>
        <taxon>Actinomycetes</taxon>
        <taxon>Kineosporiales</taxon>
        <taxon>Kineosporiaceae</taxon>
        <taxon>Kineosporia</taxon>
    </lineage>
</organism>
<proteinExistence type="predicted"/>
<dbReference type="RefSeq" id="WP_214158208.1">
    <property type="nucleotide sequence ID" value="NZ_JAHBAY010000010.1"/>
</dbReference>
<dbReference type="EMBL" id="JAHBAY010000010">
    <property type="protein sequence ID" value="MBT0771838.1"/>
    <property type="molecule type" value="Genomic_DNA"/>
</dbReference>
<name>A0ABS5TP54_9ACTN</name>
<protein>
    <recommendedName>
        <fullName evidence="3">Helix-turn-helix domain-containing protein</fullName>
    </recommendedName>
</protein>